<sequence length="36" mass="3806">MKMSLSFFSLLDSFIHISDGSPSAAISSSVSEARIS</sequence>
<organism evidence="1 2">
    <name type="scientific">Jannaschia rubra</name>
    <dbReference type="NCBI Taxonomy" id="282197"/>
    <lineage>
        <taxon>Bacteria</taxon>
        <taxon>Pseudomonadati</taxon>
        <taxon>Pseudomonadota</taxon>
        <taxon>Alphaproteobacteria</taxon>
        <taxon>Rhodobacterales</taxon>
        <taxon>Roseobacteraceae</taxon>
        <taxon>Jannaschia</taxon>
    </lineage>
</organism>
<name>A0A0M6XVI7_9RHOB</name>
<dbReference type="EMBL" id="CXPG01000025">
    <property type="protein sequence ID" value="CTQ34722.1"/>
    <property type="molecule type" value="Genomic_DNA"/>
</dbReference>
<evidence type="ECO:0000313" key="2">
    <source>
        <dbReference type="Proteomes" id="UP000048908"/>
    </source>
</evidence>
<accession>A0A0M6XVI7</accession>
<dbReference type="AlphaFoldDB" id="A0A0M6XVI7"/>
<gene>
    <name evidence="1" type="ORF">JAN5088_03518</name>
</gene>
<dbReference type="Proteomes" id="UP000048908">
    <property type="component" value="Unassembled WGS sequence"/>
</dbReference>
<reference evidence="1 2" key="1">
    <citation type="submission" date="2015-07" db="EMBL/GenBank/DDBJ databases">
        <authorList>
            <person name="Noorani M."/>
        </authorList>
    </citation>
    <scope>NUCLEOTIDE SEQUENCE [LARGE SCALE GENOMIC DNA]</scope>
    <source>
        <strain evidence="1 2">CECT 5088</strain>
    </source>
</reference>
<protein>
    <submittedName>
        <fullName evidence="1">Uncharacterized protein</fullName>
    </submittedName>
</protein>
<proteinExistence type="predicted"/>
<evidence type="ECO:0000313" key="1">
    <source>
        <dbReference type="EMBL" id="CTQ34722.1"/>
    </source>
</evidence>
<keyword evidence="2" id="KW-1185">Reference proteome</keyword>